<keyword evidence="3" id="KW-0813">Transport</keyword>
<keyword evidence="4 10" id="KW-0812">Transmembrane</keyword>
<protein>
    <recommendedName>
        <fullName evidence="2">Immediate early response 3-interacting protein 1</fullName>
    </recommendedName>
</protein>
<keyword evidence="6 10" id="KW-1133">Transmembrane helix</keyword>
<dbReference type="GO" id="GO:0030134">
    <property type="term" value="C:COPII-coated ER to Golgi transport vesicle"/>
    <property type="evidence" value="ECO:0007669"/>
    <property type="project" value="TreeGrafter"/>
</dbReference>
<evidence type="ECO:0000313" key="11">
    <source>
        <dbReference type="Proteomes" id="UP000050792"/>
    </source>
</evidence>
<dbReference type="GO" id="GO:0015031">
    <property type="term" value="P:protein transport"/>
    <property type="evidence" value="ECO:0007669"/>
    <property type="project" value="UniProtKB-KW"/>
</dbReference>
<proteinExistence type="inferred from homology"/>
<evidence type="ECO:0000256" key="8">
    <source>
        <dbReference type="ARBA" id="ARBA00024203"/>
    </source>
</evidence>
<evidence type="ECO:0000256" key="5">
    <source>
        <dbReference type="ARBA" id="ARBA00022927"/>
    </source>
</evidence>
<keyword evidence="11" id="KW-1185">Reference proteome</keyword>
<dbReference type="GO" id="GO:0005789">
    <property type="term" value="C:endoplasmic reticulum membrane"/>
    <property type="evidence" value="ECO:0007669"/>
    <property type="project" value="TreeGrafter"/>
</dbReference>
<organism evidence="11 12">
    <name type="scientific">Schistosoma rodhaini</name>
    <dbReference type="NCBI Taxonomy" id="6188"/>
    <lineage>
        <taxon>Eukaryota</taxon>
        <taxon>Metazoa</taxon>
        <taxon>Spiralia</taxon>
        <taxon>Lophotrochozoa</taxon>
        <taxon>Platyhelminthes</taxon>
        <taxon>Trematoda</taxon>
        <taxon>Digenea</taxon>
        <taxon>Strigeidida</taxon>
        <taxon>Schistosomatoidea</taxon>
        <taxon>Schistosomatidae</taxon>
        <taxon>Schistosoma</taxon>
    </lineage>
</organism>
<feature type="transmembrane region" description="Helical" evidence="10">
    <location>
        <begin position="101"/>
        <end position="121"/>
    </location>
</feature>
<dbReference type="Pfam" id="PF08571">
    <property type="entry name" value="Yos1"/>
    <property type="match status" value="1"/>
</dbReference>
<dbReference type="InterPro" id="IPR013880">
    <property type="entry name" value="Yos1"/>
</dbReference>
<evidence type="ECO:0000313" key="13">
    <source>
        <dbReference type="WBParaSite" id="SRDH1_76560.2"/>
    </source>
</evidence>
<dbReference type="WBParaSite" id="SRDH1_76560.1">
    <property type="protein sequence ID" value="SRDH1_76560.1"/>
    <property type="gene ID" value="SRDH1_76560"/>
</dbReference>
<reference evidence="11" key="1">
    <citation type="submission" date="2022-06" db="EMBL/GenBank/DDBJ databases">
        <authorList>
            <person name="Berger JAMES D."/>
            <person name="Berger JAMES D."/>
        </authorList>
    </citation>
    <scope>NUCLEOTIDE SEQUENCE [LARGE SCALE GENOMIC DNA]</scope>
</reference>
<evidence type="ECO:0000256" key="9">
    <source>
        <dbReference type="ARBA" id="ARBA00045999"/>
    </source>
</evidence>
<comment type="subcellular location">
    <subcellularLocation>
        <location evidence="1">Membrane</location>
    </subcellularLocation>
</comment>
<sequence length="122" mass="14104">MVSRPKLAHNQDYRHQKFKVLNKHVIWLSKVISRHIYVTGVYMALGLFSLLESLVLMLNAICILHEKRFLSKIGCGRTDNEYSPPTTVKYQFLTFIHSIRTVMRVPLIGVNIAMIVFKLVFG</sequence>
<name>A0AA85G5D1_9TREM</name>
<evidence type="ECO:0000256" key="6">
    <source>
        <dbReference type="ARBA" id="ARBA00022989"/>
    </source>
</evidence>
<reference evidence="12 13" key="2">
    <citation type="submission" date="2023-11" db="UniProtKB">
        <authorList>
            <consortium name="WormBaseParasite"/>
        </authorList>
    </citation>
    <scope>IDENTIFICATION</scope>
</reference>
<evidence type="ECO:0000313" key="12">
    <source>
        <dbReference type="WBParaSite" id="SRDH1_76560.1"/>
    </source>
</evidence>
<evidence type="ECO:0000256" key="7">
    <source>
        <dbReference type="ARBA" id="ARBA00023136"/>
    </source>
</evidence>
<keyword evidence="7 10" id="KW-0472">Membrane</keyword>
<dbReference type="PANTHER" id="PTHR15858:SF0">
    <property type="entry name" value="IMMEDIATE EARLY RESPONSE 3-INTERACTING PROTEIN 1"/>
    <property type="match status" value="1"/>
</dbReference>
<keyword evidence="5" id="KW-0653">Protein transport</keyword>
<dbReference type="PANTHER" id="PTHR15858">
    <property type="entry name" value="IMMEDIATE EARLY RESPONSE 3-INTERACTING PROTEIN 1"/>
    <property type="match status" value="1"/>
</dbReference>
<evidence type="ECO:0000256" key="4">
    <source>
        <dbReference type="ARBA" id="ARBA00022692"/>
    </source>
</evidence>
<dbReference type="WBParaSite" id="SRDH1_76560.2">
    <property type="protein sequence ID" value="SRDH1_76560.2"/>
    <property type="gene ID" value="SRDH1_76560"/>
</dbReference>
<dbReference type="GO" id="GO:0000139">
    <property type="term" value="C:Golgi membrane"/>
    <property type="evidence" value="ECO:0007669"/>
    <property type="project" value="TreeGrafter"/>
</dbReference>
<comment type="function">
    <text evidence="9">Regulator of endoplasmic reticulum secretion that acts as a key determinant of brain size. Required for secretion of extracellular matrix proteins. Required for correct brain development by depositing sufficient extracellular matrix proteins for tissue integrity and the proliferation of neural progenitors. Acts as a regulator of the unfolded protein response (UPR).</text>
</comment>
<dbReference type="AlphaFoldDB" id="A0AA85G5D1"/>
<evidence type="ECO:0000256" key="1">
    <source>
        <dbReference type="ARBA" id="ARBA00004370"/>
    </source>
</evidence>
<feature type="transmembrane region" description="Helical" evidence="10">
    <location>
        <begin position="41"/>
        <end position="64"/>
    </location>
</feature>
<evidence type="ECO:0000256" key="3">
    <source>
        <dbReference type="ARBA" id="ARBA00022448"/>
    </source>
</evidence>
<comment type="similarity">
    <text evidence="8">Belongs to the YOS1 family.</text>
</comment>
<dbReference type="GO" id="GO:0006888">
    <property type="term" value="P:endoplasmic reticulum to Golgi vesicle-mediated transport"/>
    <property type="evidence" value="ECO:0007669"/>
    <property type="project" value="TreeGrafter"/>
</dbReference>
<evidence type="ECO:0000256" key="2">
    <source>
        <dbReference type="ARBA" id="ARBA00016434"/>
    </source>
</evidence>
<accession>A0AA85G5D1</accession>
<evidence type="ECO:0000256" key="10">
    <source>
        <dbReference type="SAM" id="Phobius"/>
    </source>
</evidence>
<dbReference type="Proteomes" id="UP000050792">
    <property type="component" value="Unassembled WGS sequence"/>
</dbReference>